<dbReference type="AlphaFoldDB" id="A0A8S0PKS1"/>
<keyword evidence="3 6" id="KW-0223">Dioxygenase</keyword>
<dbReference type="GO" id="GO:0016121">
    <property type="term" value="P:carotene catabolic process"/>
    <property type="evidence" value="ECO:0007669"/>
    <property type="project" value="TreeGrafter"/>
</dbReference>
<keyword evidence="4 5" id="KW-0408">Iron</keyword>
<dbReference type="PANTHER" id="PTHR10543">
    <property type="entry name" value="BETA-CAROTENE DIOXYGENASE"/>
    <property type="match status" value="1"/>
</dbReference>
<reference evidence="6 7" key="1">
    <citation type="submission" date="2019-12" db="EMBL/GenBank/DDBJ databases">
        <authorList>
            <person name="Alioto T."/>
            <person name="Alioto T."/>
            <person name="Gomez Garrido J."/>
        </authorList>
    </citation>
    <scope>NUCLEOTIDE SEQUENCE [LARGE SCALE GENOMIC DNA]</scope>
</reference>
<feature type="binding site" evidence="5">
    <location>
        <position position="200"/>
    </location>
    <ligand>
        <name>Fe cation</name>
        <dbReference type="ChEBI" id="CHEBI:24875"/>
        <note>catalytic</note>
    </ligand>
</feature>
<keyword evidence="2 5" id="KW-0479">Metal-binding</keyword>
<name>A0A8S0PKS1_OLEEU</name>
<sequence>MIHDWAFTDSHYILFGNRIKLDIAGYDWRSGKLDPSMMNLEQGQEKLLPHLIEVSINLEQNGNCHKCCVNDLNQWNKATDFPAINQDFSGGKNTYVYASTTSGLRQALPNFQFDTVVNLNTIDKSLHSTWSTRRRRFIDEPIFIPKGGEEDDGYLFVVEYAVSTQRCYFIILDSKLIGEKNALVARFEVPRHLNFPLGFHGFWAPR</sequence>
<evidence type="ECO:0000256" key="3">
    <source>
        <dbReference type="ARBA" id="ARBA00022964"/>
    </source>
</evidence>
<proteinExistence type="inferred from homology"/>
<dbReference type="GO" id="GO:0009570">
    <property type="term" value="C:chloroplast stroma"/>
    <property type="evidence" value="ECO:0007669"/>
    <property type="project" value="TreeGrafter"/>
</dbReference>
<evidence type="ECO:0000313" key="7">
    <source>
        <dbReference type="Proteomes" id="UP000594638"/>
    </source>
</evidence>
<accession>A0A8S0PKS1</accession>
<keyword evidence="3 6" id="KW-0560">Oxidoreductase</keyword>
<gene>
    <name evidence="6" type="ORF">OLEA9_A058148</name>
</gene>
<dbReference type="Gramene" id="OE9A058148T1">
    <property type="protein sequence ID" value="OE9A058148C1"/>
    <property type="gene ID" value="OE9A058148"/>
</dbReference>
<dbReference type="OrthoDB" id="1069523at2759"/>
<dbReference type="Pfam" id="PF03055">
    <property type="entry name" value="RPE65"/>
    <property type="match status" value="1"/>
</dbReference>
<keyword evidence="7" id="KW-1185">Reference proteome</keyword>
<comment type="caution">
    <text evidence="6">The sequence shown here is derived from an EMBL/GenBank/DDBJ whole genome shotgun (WGS) entry which is preliminary data.</text>
</comment>
<evidence type="ECO:0000256" key="1">
    <source>
        <dbReference type="ARBA" id="ARBA00006787"/>
    </source>
</evidence>
<evidence type="ECO:0000256" key="5">
    <source>
        <dbReference type="PIRSR" id="PIRSR604294-1"/>
    </source>
</evidence>
<comment type="similarity">
    <text evidence="1">Belongs to the carotenoid oxygenase family.</text>
</comment>
<evidence type="ECO:0000256" key="2">
    <source>
        <dbReference type="ARBA" id="ARBA00022723"/>
    </source>
</evidence>
<evidence type="ECO:0000313" key="6">
    <source>
        <dbReference type="EMBL" id="CAA2954240.1"/>
    </source>
</evidence>
<organism evidence="6 7">
    <name type="scientific">Olea europaea subsp. europaea</name>
    <dbReference type="NCBI Taxonomy" id="158383"/>
    <lineage>
        <taxon>Eukaryota</taxon>
        <taxon>Viridiplantae</taxon>
        <taxon>Streptophyta</taxon>
        <taxon>Embryophyta</taxon>
        <taxon>Tracheophyta</taxon>
        <taxon>Spermatophyta</taxon>
        <taxon>Magnoliopsida</taxon>
        <taxon>eudicotyledons</taxon>
        <taxon>Gunneridae</taxon>
        <taxon>Pentapetalae</taxon>
        <taxon>asterids</taxon>
        <taxon>lamiids</taxon>
        <taxon>Lamiales</taxon>
        <taxon>Oleaceae</taxon>
        <taxon>Oleeae</taxon>
        <taxon>Olea</taxon>
    </lineage>
</organism>
<dbReference type="GO" id="GO:0045549">
    <property type="term" value="F:9-cis-epoxycarotenoid dioxygenase activity"/>
    <property type="evidence" value="ECO:0007669"/>
    <property type="project" value="TreeGrafter"/>
</dbReference>
<dbReference type="InterPro" id="IPR004294">
    <property type="entry name" value="Carotenoid_Oase"/>
</dbReference>
<evidence type="ECO:0000256" key="4">
    <source>
        <dbReference type="ARBA" id="ARBA00023004"/>
    </source>
</evidence>
<dbReference type="PANTHER" id="PTHR10543:SF37">
    <property type="entry name" value="CAROTENOID CLEAVAGE DIOXYGENASE 7, CHLOROPLASTIC"/>
    <property type="match status" value="1"/>
</dbReference>
<dbReference type="EMBL" id="CACTIH010000109">
    <property type="protein sequence ID" value="CAA2954240.1"/>
    <property type="molecule type" value="Genomic_DNA"/>
</dbReference>
<protein>
    <submittedName>
        <fullName evidence="6">Carotenoid cleavage dioxygenase 7, chloroplastic</fullName>
    </submittedName>
</protein>
<comment type="cofactor">
    <cofactor evidence="5">
        <name>Fe(2+)</name>
        <dbReference type="ChEBI" id="CHEBI:29033"/>
    </cofactor>
    <text evidence="5">Binds 1 Fe(2+) ion per subunit.</text>
</comment>
<dbReference type="Proteomes" id="UP000594638">
    <property type="component" value="Unassembled WGS sequence"/>
</dbReference>
<dbReference type="GO" id="GO:0046872">
    <property type="term" value="F:metal ion binding"/>
    <property type="evidence" value="ECO:0007669"/>
    <property type="project" value="UniProtKB-KW"/>
</dbReference>